<dbReference type="SUPFAM" id="SSF51735">
    <property type="entry name" value="NAD(P)-binding Rossmann-fold domains"/>
    <property type="match status" value="1"/>
</dbReference>
<evidence type="ECO:0000313" key="3">
    <source>
        <dbReference type="EMBL" id="KAK5703158.1"/>
    </source>
</evidence>
<proteinExistence type="predicted"/>
<dbReference type="InterPro" id="IPR051609">
    <property type="entry name" value="NmrA/Isoflavone_reductase-like"/>
</dbReference>
<keyword evidence="1" id="KW-0521">NADP</keyword>
<evidence type="ECO:0008006" key="5">
    <source>
        <dbReference type="Google" id="ProtNLM"/>
    </source>
</evidence>
<name>A0AAN8A487_9PEZI</name>
<sequence>MVHTVGIVGVSGNVGVPTAKYLAQAAGEGKIKLVLLHRANSDTSAFPSGHSVELRVLEFDDSPEKIKEAVKGVNVFISAVGFGALPTEPNLVEGLALSPDLVTYIPSVYSTTWTEEDFKHPQLGQVISFLHTGWEKAEDKKIGVTPVFTGVFHLYWFAYGFLGSPLKENTIWANEKQMKNKVPITTLDHLGAALARIASADPQSIKNREYSVVSFWPTGNELKDLYTKINGKEAQVKDFTQADHEAQMADGANFGPAKAGYWQKWQDNTYDYEAGGRTSDKGYSGPCLEEVARVFSKV</sequence>
<keyword evidence="2" id="KW-0560">Oxidoreductase</keyword>
<organism evidence="3 4">
    <name type="scientific">Elasticomyces elasticus</name>
    <dbReference type="NCBI Taxonomy" id="574655"/>
    <lineage>
        <taxon>Eukaryota</taxon>
        <taxon>Fungi</taxon>
        <taxon>Dikarya</taxon>
        <taxon>Ascomycota</taxon>
        <taxon>Pezizomycotina</taxon>
        <taxon>Dothideomycetes</taxon>
        <taxon>Dothideomycetidae</taxon>
        <taxon>Mycosphaerellales</taxon>
        <taxon>Teratosphaeriaceae</taxon>
        <taxon>Elasticomyces</taxon>
    </lineage>
</organism>
<dbReference type="PANTHER" id="PTHR47706">
    <property type="entry name" value="NMRA-LIKE FAMILY PROTEIN"/>
    <property type="match status" value="1"/>
</dbReference>
<dbReference type="Gene3D" id="3.90.25.10">
    <property type="entry name" value="UDP-galactose 4-epimerase, domain 1"/>
    <property type="match status" value="1"/>
</dbReference>
<dbReference type="InterPro" id="IPR036291">
    <property type="entry name" value="NAD(P)-bd_dom_sf"/>
</dbReference>
<dbReference type="Proteomes" id="UP001310594">
    <property type="component" value="Unassembled WGS sequence"/>
</dbReference>
<dbReference type="AlphaFoldDB" id="A0AAN8A487"/>
<evidence type="ECO:0000256" key="1">
    <source>
        <dbReference type="ARBA" id="ARBA00022857"/>
    </source>
</evidence>
<dbReference type="PANTHER" id="PTHR47706:SF9">
    <property type="entry name" value="NMRA-LIKE DOMAIN-CONTAINING PROTEIN-RELATED"/>
    <property type="match status" value="1"/>
</dbReference>
<evidence type="ECO:0000313" key="4">
    <source>
        <dbReference type="Proteomes" id="UP001310594"/>
    </source>
</evidence>
<comment type="caution">
    <text evidence="3">The sequence shown here is derived from an EMBL/GenBank/DDBJ whole genome shotgun (WGS) entry which is preliminary data.</text>
</comment>
<gene>
    <name evidence="3" type="ORF">LTR97_004107</name>
</gene>
<evidence type="ECO:0000256" key="2">
    <source>
        <dbReference type="ARBA" id="ARBA00023002"/>
    </source>
</evidence>
<dbReference type="Gene3D" id="3.40.50.720">
    <property type="entry name" value="NAD(P)-binding Rossmann-like Domain"/>
    <property type="match status" value="1"/>
</dbReference>
<dbReference type="EMBL" id="JAVRQU010000005">
    <property type="protein sequence ID" value="KAK5703158.1"/>
    <property type="molecule type" value="Genomic_DNA"/>
</dbReference>
<accession>A0AAN8A487</accession>
<reference evidence="3" key="1">
    <citation type="submission" date="2023-08" db="EMBL/GenBank/DDBJ databases">
        <title>Black Yeasts Isolated from many extreme environments.</title>
        <authorList>
            <person name="Coleine C."/>
            <person name="Stajich J.E."/>
            <person name="Selbmann L."/>
        </authorList>
    </citation>
    <scope>NUCLEOTIDE SEQUENCE</scope>
    <source>
        <strain evidence="3">CCFEE 5810</strain>
    </source>
</reference>
<dbReference type="GO" id="GO:0016491">
    <property type="term" value="F:oxidoreductase activity"/>
    <property type="evidence" value="ECO:0007669"/>
    <property type="project" value="UniProtKB-KW"/>
</dbReference>
<protein>
    <recommendedName>
        <fullName evidence="5">NmrA-like domain-containing protein</fullName>
    </recommendedName>
</protein>